<dbReference type="EMBL" id="JBBNAF010000004">
    <property type="protein sequence ID" value="KAK9151606.1"/>
    <property type="molecule type" value="Genomic_DNA"/>
</dbReference>
<keyword evidence="8" id="KW-0624">Polysaccharide degradation</keyword>
<sequence length="374" mass="41876">MPSSQSTGVKLEPTTVSVCERCMKEKARGGRVAEEESHGGSEIEALHESVVPFMPVHRGVARADGDVGVQVSTGAKLELTVTVCEQRWMKTKDGVGEVAEDESHDSNEMDLDGDDDEEWPECGESPWVGDSRWMENESQNFSSEEFQAENPRPVINGDGDENCIPRPKPATRAHPVDIFVTSCEAPTVTMNLGIHHPLVEFIYQELFNNGVEIVWNPPPRRHSLNIFTYHINYVWTQDDICGCYYDAGDNAKFGLPMAFTITMMSWSIVEYGKQMAANGELEHAMEAVKWGNDGSGAVLFQPAKEFLPTIQEIIDELEGKTKCIYGVILENNRFCISVHFRRVREEVVDGKFSEHMICTCFSNICAKRALRIFG</sequence>
<protein>
    <recommendedName>
        <fullName evidence="3">cellulase</fullName>
        <ecNumber evidence="3">3.2.1.4</ecNumber>
    </recommendedName>
</protein>
<keyword evidence="7" id="KW-0326">Glycosidase</keyword>
<evidence type="ECO:0000256" key="2">
    <source>
        <dbReference type="ARBA" id="ARBA00007072"/>
    </source>
</evidence>
<dbReference type="GO" id="GO:0030245">
    <property type="term" value="P:cellulose catabolic process"/>
    <property type="evidence" value="ECO:0007669"/>
    <property type="project" value="UniProtKB-KW"/>
</dbReference>
<dbReference type="InterPro" id="IPR012341">
    <property type="entry name" value="6hp_glycosidase-like_sf"/>
</dbReference>
<dbReference type="GO" id="GO:0008810">
    <property type="term" value="F:cellulase activity"/>
    <property type="evidence" value="ECO:0007669"/>
    <property type="project" value="UniProtKB-EC"/>
</dbReference>
<evidence type="ECO:0000256" key="7">
    <source>
        <dbReference type="ARBA" id="ARBA00023295"/>
    </source>
</evidence>
<reference evidence="11 12" key="1">
    <citation type="submission" date="2024-01" db="EMBL/GenBank/DDBJ databases">
        <title>Genome assemblies of Stephania.</title>
        <authorList>
            <person name="Yang L."/>
        </authorList>
    </citation>
    <scope>NUCLEOTIDE SEQUENCE [LARGE SCALE GENOMIC DNA]</scope>
    <source>
        <strain evidence="11">YNDBR</strain>
        <tissue evidence="11">Leaf</tissue>
    </source>
</reference>
<comment type="caution">
    <text evidence="11">The sequence shown here is derived from an EMBL/GenBank/DDBJ whole genome shotgun (WGS) entry which is preliminary data.</text>
</comment>
<evidence type="ECO:0000313" key="11">
    <source>
        <dbReference type="EMBL" id="KAK9151606.1"/>
    </source>
</evidence>
<feature type="compositionally biased region" description="Acidic residues" evidence="9">
    <location>
        <begin position="98"/>
        <end position="119"/>
    </location>
</feature>
<evidence type="ECO:0000256" key="8">
    <source>
        <dbReference type="ARBA" id="ARBA00023326"/>
    </source>
</evidence>
<keyword evidence="4" id="KW-0378">Hydrolase</keyword>
<name>A0AAP0KFF7_9MAGN</name>
<organism evidence="11 12">
    <name type="scientific">Stephania yunnanensis</name>
    <dbReference type="NCBI Taxonomy" id="152371"/>
    <lineage>
        <taxon>Eukaryota</taxon>
        <taxon>Viridiplantae</taxon>
        <taxon>Streptophyta</taxon>
        <taxon>Embryophyta</taxon>
        <taxon>Tracheophyta</taxon>
        <taxon>Spermatophyta</taxon>
        <taxon>Magnoliopsida</taxon>
        <taxon>Ranunculales</taxon>
        <taxon>Menispermaceae</taxon>
        <taxon>Menispermoideae</taxon>
        <taxon>Cissampelideae</taxon>
        <taxon>Stephania</taxon>
    </lineage>
</organism>
<dbReference type="Proteomes" id="UP001420932">
    <property type="component" value="Unassembled WGS sequence"/>
</dbReference>
<dbReference type="PANTHER" id="PTHR22298">
    <property type="entry name" value="ENDO-1,4-BETA-GLUCANASE"/>
    <property type="match status" value="1"/>
</dbReference>
<feature type="domain" description="Glycoside hydrolase family 9" evidence="10">
    <location>
        <begin position="239"/>
        <end position="293"/>
    </location>
</feature>
<feature type="region of interest" description="Disordered" evidence="9">
    <location>
        <begin position="142"/>
        <end position="161"/>
    </location>
</feature>
<evidence type="ECO:0000256" key="9">
    <source>
        <dbReference type="SAM" id="MobiDB-lite"/>
    </source>
</evidence>
<evidence type="ECO:0000259" key="10">
    <source>
        <dbReference type="Pfam" id="PF00759"/>
    </source>
</evidence>
<evidence type="ECO:0000256" key="4">
    <source>
        <dbReference type="ARBA" id="ARBA00022801"/>
    </source>
</evidence>
<dbReference type="Gene3D" id="1.50.10.10">
    <property type="match status" value="1"/>
</dbReference>
<proteinExistence type="inferred from homology"/>
<keyword evidence="6" id="KW-0119">Carbohydrate metabolism</keyword>
<evidence type="ECO:0000256" key="1">
    <source>
        <dbReference type="ARBA" id="ARBA00000966"/>
    </source>
</evidence>
<dbReference type="InterPro" id="IPR001701">
    <property type="entry name" value="Glyco_hydro_9"/>
</dbReference>
<comment type="catalytic activity">
    <reaction evidence="1">
        <text>Endohydrolysis of (1-&gt;4)-beta-D-glucosidic linkages in cellulose, lichenin and cereal beta-D-glucans.</text>
        <dbReference type="EC" id="3.2.1.4"/>
    </reaction>
</comment>
<evidence type="ECO:0000256" key="6">
    <source>
        <dbReference type="ARBA" id="ARBA00023277"/>
    </source>
</evidence>
<keyword evidence="12" id="KW-1185">Reference proteome</keyword>
<keyword evidence="5" id="KW-0136">Cellulose degradation</keyword>
<comment type="similarity">
    <text evidence="2">Belongs to the glycosyl hydrolase 9 (cellulase E) family.</text>
</comment>
<dbReference type="Pfam" id="PF00759">
    <property type="entry name" value="Glyco_hydro_9"/>
    <property type="match status" value="1"/>
</dbReference>
<evidence type="ECO:0000256" key="5">
    <source>
        <dbReference type="ARBA" id="ARBA00023001"/>
    </source>
</evidence>
<dbReference type="GO" id="GO:0005992">
    <property type="term" value="P:trehalose biosynthetic process"/>
    <property type="evidence" value="ECO:0007669"/>
    <property type="project" value="InterPro"/>
</dbReference>
<feature type="region of interest" description="Disordered" evidence="9">
    <location>
        <begin position="94"/>
        <end position="119"/>
    </location>
</feature>
<dbReference type="SUPFAM" id="SSF48208">
    <property type="entry name" value="Six-hairpin glycosidases"/>
    <property type="match status" value="1"/>
</dbReference>
<dbReference type="EC" id="3.2.1.4" evidence="3"/>
<evidence type="ECO:0000313" key="12">
    <source>
        <dbReference type="Proteomes" id="UP001420932"/>
    </source>
</evidence>
<dbReference type="InterPro" id="IPR008928">
    <property type="entry name" value="6-hairpin_glycosidase_sf"/>
</dbReference>
<dbReference type="AlphaFoldDB" id="A0AAP0KFF7"/>
<accession>A0AAP0KFF7</accession>
<evidence type="ECO:0000256" key="3">
    <source>
        <dbReference type="ARBA" id="ARBA00012601"/>
    </source>
</evidence>
<gene>
    <name evidence="11" type="ORF">Syun_009915</name>
</gene>